<dbReference type="Proteomes" id="UP000616885">
    <property type="component" value="Unassembled WGS sequence"/>
</dbReference>
<dbReference type="InterPro" id="IPR020471">
    <property type="entry name" value="AKR"/>
</dbReference>
<keyword evidence="1" id="KW-0560">Oxidoreductase</keyword>
<dbReference type="EMBL" id="JADCTT010000020">
    <property type="protein sequence ID" value="KAF9742567.1"/>
    <property type="molecule type" value="Genomic_DNA"/>
</dbReference>
<evidence type="ECO:0000259" key="2">
    <source>
        <dbReference type="Pfam" id="PF00248"/>
    </source>
</evidence>
<accession>A0A8H7K300</accession>
<gene>
    <name evidence="3" type="ORF">IM811_009220</name>
</gene>
<protein>
    <recommendedName>
        <fullName evidence="2">NADP-dependent oxidoreductase domain-containing protein</fullName>
    </recommendedName>
</protein>
<dbReference type="PANTHER" id="PTHR43625:SF40">
    <property type="entry name" value="ALDO-KETO REDUCTASE YAKC [NADP(+)]"/>
    <property type="match status" value="1"/>
</dbReference>
<organism evidence="3 4">
    <name type="scientific">Bionectria ochroleuca</name>
    <name type="common">Gliocladium roseum</name>
    <dbReference type="NCBI Taxonomy" id="29856"/>
    <lineage>
        <taxon>Eukaryota</taxon>
        <taxon>Fungi</taxon>
        <taxon>Dikarya</taxon>
        <taxon>Ascomycota</taxon>
        <taxon>Pezizomycotina</taxon>
        <taxon>Sordariomycetes</taxon>
        <taxon>Hypocreomycetidae</taxon>
        <taxon>Hypocreales</taxon>
        <taxon>Bionectriaceae</taxon>
        <taxon>Clonostachys</taxon>
    </lineage>
</organism>
<dbReference type="InterPro" id="IPR036812">
    <property type="entry name" value="NAD(P)_OxRdtase_dom_sf"/>
</dbReference>
<dbReference type="AlphaFoldDB" id="A0A8H7K300"/>
<dbReference type="InterPro" id="IPR050791">
    <property type="entry name" value="Aldo-Keto_reductase"/>
</dbReference>
<dbReference type="PRINTS" id="PR00069">
    <property type="entry name" value="ALDKETRDTASE"/>
</dbReference>
<feature type="domain" description="NADP-dependent oxidoreductase" evidence="2">
    <location>
        <begin position="21"/>
        <end position="208"/>
    </location>
</feature>
<dbReference type="GO" id="GO:0016491">
    <property type="term" value="F:oxidoreductase activity"/>
    <property type="evidence" value="ECO:0007669"/>
    <property type="project" value="UniProtKB-KW"/>
</dbReference>
<name>A0A8H7K300_BIOOC</name>
<comment type="caution">
    <text evidence="3">The sequence shown here is derived from an EMBL/GenBank/DDBJ whole genome shotgun (WGS) entry which is preliminary data.</text>
</comment>
<dbReference type="Gene3D" id="3.20.20.100">
    <property type="entry name" value="NADP-dependent oxidoreductase domain"/>
    <property type="match status" value="1"/>
</dbReference>
<dbReference type="InterPro" id="IPR023210">
    <property type="entry name" value="NADP_OxRdtase_dom"/>
</dbReference>
<evidence type="ECO:0000313" key="4">
    <source>
        <dbReference type="Proteomes" id="UP000616885"/>
    </source>
</evidence>
<evidence type="ECO:0000256" key="1">
    <source>
        <dbReference type="ARBA" id="ARBA00023002"/>
    </source>
</evidence>
<dbReference type="SUPFAM" id="SSF51430">
    <property type="entry name" value="NAD(P)-linked oxidoreductase"/>
    <property type="match status" value="1"/>
</dbReference>
<dbReference type="Pfam" id="PF00248">
    <property type="entry name" value="Aldo_ket_red"/>
    <property type="match status" value="1"/>
</dbReference>
<reference evidence="3" key="1">
    <citation type="submission" date="2020-10" db="EMBL/GenBank/DDBJ databases">
        <title>High-Quality Genome Resource of Clonostachys rosea strain S41 by Oxford Nanopore Long-Read Sequencing.</title>
        <authorList>
            <person name="Wang H."/>
        </authorList>
    </citation>
    <scope>NUCLEOTIDE SEQUENCE</scope>
    <source>
        <strain evidence="3">S41</strain>
    </source>
</reference>
<evidence type="ECO:0000313" key="3">
    <source>
        <dbReference type="EMBL" id="KAF9742567.1"/>
    </source>
</evidence>
<dbReference type="GO" id="GO:0005737">
    <property type="term" value="C:cytoplasm"/>
    <property type="evidence" value="ECO:0007669"/>
    <property type="project" value="TreeGrafter"/>
</dbReference>
<proteinExistence type="predicted"/>
<dbReference type="PANTHER" id="PTHR43625">
    <property type="entry name" value="AFLATOXIN B1 ALDEHYDE REDUCTASE"/>
    <property type="match status" value="1"/>
</dbReference>
<sequence>MPTDKVPTTRLGDNGPAVPVLGLGLMGLSKGPYGPIPSDEERLAFLDRAFELGYTFWDSADLYGDSEELIGKWFKRTGKRDQIFVSTKFGFVKGSKTLEVDSSGEYCKKACDECLKNLGIDSIDLFYMHHANHKTPIEETMRALAELKAEGKIKHIGLSGISAATLRRAVKIAPVAAVQTDYSPFNLEIEQAHSGHLLKACRELQIPVRDALTEGDDMRSKLIPRFHDGNREKNIEVAKQYQAGDIIPIPGTKQIKYLEDNWASLNVELTAEEEAEVRHLSETAELAGYHLPPAFANFLFGDTVEEA</sequence>